<sequence>MTDKERTPRAHVTPPDALALPHVVEAIAMCLDDQKDFGRFLHAIPRSLWTPALTAFLACTTVMPSSVSTNWPHIALLSMELPPLVLTLLAATLPLRPRFQLQCPIGQAAPLASLVAVVGPAINSVTLHLNSNGAANGRGQAISSLLLQRCPHLPRVVVCVKLNLPTGNSELSDLLAVVAHRHVEDLTIALQRAPPELGYLLAAWLSTAPATKLRLVQVAQIDHDAAIAFCDALQANTTLRELSMYNARAFGGFHGRTLPVSLKTLEWNARTNSVVDDATMTDLATAVGPTQLERLECSVFGQLATCPAAAPMLAQLQWLLVSGLNAGDMEALIAGLLSVPALMSLALVCNCDLSFSTELLMETLATTCVHLETLHVSDEQLTRREVVVVLSGTLDLPRLTSLTMAIRLSVVLDVLPELVAAGRQLRTLHLNAIVHGEMHGGAGEAKRALYRALALTQNVPFVVEALPEDTDAFVVDVLGPRADRGDRCRLSFT</sequence>
<evidence type="ECO:0008006" key="3">
    <source>
        <dbReference type="Google" id="ProtNLM"/>
    </source>
</evidence>
<proteinExistence type="predicted"/>
<dbReference type="GeneID" id="24137693"/>
<dbReference type="VEuPathDB" id="FungiDB:SPRG_16029"/>
<name>A0A067BPC6_SAPPC</name>
<evidence type="ECO:0000313" key="1">
    <source>
        <dbReference type="EMBL" id="KDO18610.1"/>
    </source>
</evidence>
<dbReference type="Gene3D" id="3.80.10.10">
    <property type="entry name" value="Ribonuclease Inhibitor"/>
    <property type="match status" value="1"/>
</dbReference>
<dbReference type="SUPFAM" id="SSF52047">
    <property type="entry name" value="RNI-like"/>
    <property type="match status" value="1"/>
</dbReference>
<organism evidence="1 2">
    <name type="scientific">Saprolegnia parasitica (strain CBS 223.65)</name>
    <dbReference type="NCBI Taxonomy" id="695850"/>
    <lineage>
        <taxon>Eukaryota</taxon>
        <taxon>Sar</taxon>
        <taxon>Stramenopiles</taxon>
        <taxon>Oomycota</taxon>
        <taxon>Saprolegniomycetes</taxon>
        <taxon>Saprolegniales</taxon>
        <taxon>Saprolegniaceae</taxon>
        <taxon>Saprolegnia</taxon>
    </lineage>
</organism>
<keyword evidence="2" id="KW-1185">Reference proteome</keyword>
<dbReference type="AlphaFoldDB" id="A0A067BPC6"/>
<protein>
    <recommendedName>
        <fullName evidence="3">F-box domain-containing protein</fullName>
    </recommendedName>
</protein>
<dbReference type="Proteomes" id="UP000030745">
    <property type="component" value="Unassembled WGS sequence"/>
</dbReference>
<gene>
    <name evidence="1" type="ORF">SPRG_16029</name>
</gene>
<accession>A0A067BPC6</accession>
<dbReference type="RefSeq" id="XP_012210678.1">
    <property type="nucleotide sequence ID" value="XM_012355288.1"/>
</dbReference>
<dbReference type="InterPro" id="IPR032675">
    <property type="entry name" value="LRR_dom_sf"/>
</dbReference>
<dbReference type="EMBL" id="KK583413">
    <property type="protein sequence ID" value="KDO18610.1"/>
    <property type="molecule type" value="Genomic_DNA"/>
</dbReference>
<dbReference type="KEGG" id="spar:SPRG_16029"/>
<evidence type="ECO:0000313" key="2">
    <source>
        <dbReference type="Proteomes" id="UP000030745"/>
    </source>
</evidence>
<reference evidence="1 2" key="1">
    <citation type="journal article" date="2013" name="PLoS Genet.">
        <title>Distinctive expansion of potential virulence genes in the genome of the oomycete fish pathogen Saprolegnia parasitica.</title>
        <authorList>
            <person name="Jiang R.H."/>
            <person name="de Bruijn I."/>
            <person name="Haas B.J."/>
            <person name="Belmonte R."/>
            <person name="Lobach L."/>
            <person name="Christie J."/>
            <person name="van den Ackerveken G."/>
            <person name="Bottin A."/>
            <person name="Bulone V."/>
            <person name="Diaz-Moreno S.M."/>
            <person name="Dumas B."/>
            <person name="Fan L."/>
            <person name="Gaulin E."/>
            <person name="Govers F."/>
            <person name="Grenville-Briggs L.J."/>
            <person name="Horner N.R."/>
            <person name="Levin J.Z."/>
            <person name="Mammella M."/>
            <person name="Meijer H.J."/>
            <person name="Morris P."/>
            <person name="Nusbaum C."/>
            <person name="Oome S."/>
            <person name="Phillips A.J."/>
            <person name="van Rooyen D."/>
            <person name="Rzeszutek E."/>
            <person name="Saraiva M."/>
            <person name="Secombes C.J."/>
            <person name="Seidl M.F."/>
            <person name="Snel B."/>
            <person name="Stassen J.H."/>
            <person name="Sykes S."/>
            <person name="Tripathy S."/>
            <person name="van den Berg H."/>
            <person name="Vega-Arreguin J.C."/>
            <person name="Wawra S."/>
            <person name="Young S.K."/>
            <person name="Zeng Q."/>
            <person name="Dieguez-Uribeondo J."/>
            <person name="Russ C."/>
            <person name="Tyler B.M."/>
            <person name="van West P."/>
        </authorList>
    </citation>
    <scope>NUCLEOTIDE SEQUENCE [LARGE SCALE GENOMIC DNA]</scope>
    <source>
        <strain evidence="1 2">CBS 223.65</strain>
    </source>
</reference>